<dbReference type="EC" id="2.7.11.1" evidence="7"/>
<evidence type="ECO:0000256" key="2">
    <source>
        <dbReference type="ARBA" id="ARBA00022741"/>
    </source>
</evidence>
<dbReference type="AlphaFoldDB" id="A0A2L0F689"/>
<sequence length="963" mass="105735">MKLAQTREARALAVAAVARGLIEPNALWDMACRWTLGGAATPQELFEGLLSPEQLSVLLAPEGRSAPAGRALAPHAPPPAGRAHAPHELSPAARALAAHDLSPAARALAAQDLPPAARALAPHDLSIDDPDALRFDTQRDIDLPGEDVVADFPTLATASTRAVNTGGSRYEVGEALGAGGAGKVVKARDREIGRVVALKTLKPGAEADSAVGNRFLTEARITAQLEHPNIIPVYDLGTLPNGQPYYSMRVVKRQSLQNVLTNPELRKQWPLVRLIGAFVQISRALAYAHRRGVAHRDIKPENVLLGDYGEVYLGDWGNAKLLARAEVAEPITIDPAAQDFGRKRHEALASALSGTPGYIAPEQIRGDHARIDHRADIFALGVVLYEILTGEHPFDAPTVLAVILATQTRDPKPPRSIAPSCPLLLEDLCLAMLAKDPGKRPPTADRVAAEAEAFLEGAKERMRRREEAIKLCELAKAPLERDRRLDSERERLVEEARQLLKDVKAYEPIERKRAGWQLEDKAAEVEREQARAAAEAIDLYTKALAYDPDLVEARAGLADLYWSRAVRADQEHQHAARIYHEALVAEFDVGRYAALLTADAVVSVESSPPGASVVAYRYVEKDRILVASDERSLGRTPLREVHLKPGSYLFILKRAGYRDVRYPLLLKRGTHHRVEVNLYTDAEIGEGFVYIPGGTFIAGGDAQAYDPLRRAELHVPDFAIAKFPVTFRDYCEFLNELETRDLDLALRRAPHGTRGSEGYVARPASGGGWEPLPTVVEGDAQKLFPAEEGHLWNLPVILIDWFDAAAYCRYRSERDGLELRLPTELEWEKAARGTDGRFYPWGDHFDPTFCLMRTSRPFLSQPEPVGTFPIDTSPYGVRDMAGGVREWVADVYGERSWVETSGEPEAAADAGGDAPPWRISRSGNWAADSQQCRSASRTRFFGVARALNLSFRVAKPLSRGPGR</sequence>
<feature type="region of interest" description="Disordered" evidence="5">
    <location>
        <begin position="66"/>
        <end position="87"/>
    </location>
</feature>
<keyword evidence="1 7" id="KW-0808">Transferase</keyword>
<dbReference type="GO" id="GO:0005524">
    <property type="term" value="F:ATP binding"/>
    <property type="evidence" value="ECO:0007669"/>
    <property type="project" value="UniProtKB-KW"/>
</dbReference>
<dbReference type="Pfam" id="PF00069">
    <property type="entry name" value="Pkinase"/>
    <property type="match status" value="1"/>
</dbReference>
<dbReference type="SMART" id="SM00220">
    <property type="entry name" value="S_TKc"/>
    <property type="match status" value="1"/>
</dbReference>
<evidence type="ECO:0000256" key="5">
    <source>
        <dbReference type="SAM" id="MobiDB-lite"/>
    </source>
</evidence>
<keyword evidence="2" id="KW-0547">Nucleotide-binding</keyword>
<protein>
    <submittedName>
        <fullName evidence="7">Protein kinase</fullName>
        <ecNumber evidence="7">2.7.11.1</ecNumber>
    </submittedName>
</protein>
<gene>
    <name evidence="7" type="ORF">SOCE26_086160</name>
</gene>
<dbReference type="Gene3D" id="1.10.510.10">
    <property type="entry name" value="Transferase(Phosphotransferase) domain 1"/>
    <property type="match status" value="1"/>
</dbReference>
<keyword evidence="4" id="KW-0067">ATP-binding</keyword>
<dbReference type="InterPro" id="IPR011009">
    <property type="entry name" value="Kinase-like_dom_sf"/>
</dbReference>
<evidence type="ECO:0000313" key="8">
    <source>
        <dbReference type="Proteomes" id="UP000238348"/>
    </source>
</evidence>
<dbReference type="InterPro" id="IPR042095">
    <property type="entry name" value="SUMF_sf"/>
</dbReference>
<dbReference type="InterPro" id="IPR016187">
    <property type="entry name" value="CTDL_fold"/>
</dbReference>
<evidence type="ECO:0000256" key="4">
    <source>
        <dbReference type="ARBA" id="ARBA00022840"/>
    </source>
</evidence>
<dbReference type="EMBL" id="CP012673">
    <property type="protein sequence ID" value="AUX47104.1"/>
    <property type="molecule type" value="Genomic_DNA"/>
</dbReference>
<dbReference type="GO" id="GO:0004674">
    <property type="term" value="F:protein serine/threonine kinase activity"/>
    <property type="evidence" value="ECO:0007669"/>
    <property type="project" value="UniProtKB-EC"/>
</dbReference>
<evidence type="ECO:0000256" key="3">
    <source>
        <dbReference type="ARBA" id="ARBA00022777"/>
    </source>
</evidence>
<dbReference type="InterPro" id="IPR005532">
    <property type="entry name" value="SUMF_dom"/>
</dbReference>
<dbReference type="CDD" id="cd14014">
    <property type="entry name" value="STKc_PknB_like"/>
    <property type="match status" value="1"/>
</dbReference>
<keyword evidence="3 7" id="KW-0418">Kinase</keyword>
<dbReference type="InterPro" id="IPR000719">
    <property type="entry name" value="Prot_kinase_dom"/>
</dbReference>
<evidence type="ECO:0000256" key="1">
    <source>
        <dbReference type="ARBA" id="ARBA00022679"/>
    </source>
</evidence>
<organism evidence="7 8">
    <name type="scientific">Sorangium cellulosum</name>
    <name type="common">Polyangium cellulosum</name>
    <dbReference type="NCBI Taxonomy" id="56"/>
    <lineage>
        <taxon>Bacteria</taxon>
        <taxon>Pseudomonadati</taxon>
        <taxon>Myxococcota</taxon>
        <taxon>Polyangia</taxon>
        <taxon>Polyangiales</taxon>
        <taxon>Polyangiaceae</taxon>
        <taxon>Sorangium</taxon>
    </lineage>
</organism>
<dbReference type="PANTHER" id="PTHR43289:SF6">
    <property type="entry name" value="SERINE_THREONINE-PROTEIN KINASE NEKL-3"/>
    <property type="match status" value="1"/>
</dbReference>
<dbReference type="PANTHER" id="PTHR43289">
    <property type="entry name" value="MITOGEN-ACTIVATED PROTEIN KINASE KINASE KINASE 20-RELATED"/>
    <property type="match status" value="1"/>
</dbReference>
<dbReference type="Gene3D" id="3.30.200.20">
    <property type="entry name" value="Phosphorylase Kinase, domain 1"/>
    <property type="match status" value="1"/>
</dbReference>
<dbReference type="Pfam" id="PF03781">
    <property type="entry name" value="FGE-sulfatase"/>
    <property type="match status" value="1"/>
</dbReference>
<evidence type="ECO:0000259" key="6">
    <source>
        <dbReference type="PROSITE" id="PS50011"/>
    </source>
</evidence>
<proteinExistence type="predicted"/>
<name>A0A2L0F689_SORCE</name>
<feature type="domain" description="Protein kinase" evidence="6">
    <location>
        <begin position="170"/>
        <end position="455"/>
    </location>
</feature>
<dbReference type="PROSITE" id="PS50011">
    <property type="entry name" value="PROTEIN_KINASE_DOM"/>
    <property type="match status" value="1"/>
</dbReference>
<reference evidence="7 8" key="1">
    <citation type="submission" date="2015-09" db="EMBL/GenBank/DDBJ databases">
        <title>Sorangium comparison.</title>
        <authorList>
            <person name="Zaburannyi N."/>
            <person name="Bunk B."/>
            <person name="Overmann J."/>
            <person name="Mueller R."/>
        </authorList>
    </citation>
    <scope>NUCLEOTIDE SEQUENCE [LARGE SCALE GENOMIC DNA]</scope>
    <source>
        <strain evidence="7 8">So ce26</strain>
    </source>
</reference>
<dbReference type="Gene3D" id="3.90.1580.10">
    <property type="entry name" value="paralog of FGE (formylglycine-generating enzyme)"/>
    <property type="match status" value="1"/>
</dbReference>
<dbReference type="SUPFAM" id="SSF56112">
    <property type="entry name" value="Protein kinase-like (PK-like)"/>
    <property type="match status" value="1"/>
</dbReference>
<dbReference type="PROSITE" id="PS00108">
    <property type="entry name" value="PROTEIN_KINASE_ST"/>
    <property type="match status" value="1"/>
</dbReference>
<dbReference type="SUPFAM" id="SSF56436">
    <property type="entry name" value="C-type lectin-like"/>
    <property type="match status" value="1"/>
</dbReference>
<evidence type="ECO:0000313" key="7">
    <source>
        <dbReference type="EMBL" id="AUX47104.1"/>
    </source>
</evidence>
<accession>A0A2L0F689</accession>
<dbReference type="InterPro" id="IPR008271">
    <property type="entry name" value="Ser/Thr_kinase_AS"/>
</dbReference>
<dbReference type="Proteomes" id="UP000238348">
    <property type="component" value="Chromosome"/>
</dbReference>